<organism evidence="2 3">
    <name type="scientific">Thermogemmata fonticola</name>
    <dbReference type="NCBI Taxonomy" id="2755323"/>
    <lineage>
        <taxon>Bacteria</taxon>
        <taxon>Pseudomonadati</taxon>
        <taxon>Planctomycetota</taxon>
        <taxon>Planctomycetia</taxon>
        <taxon>Gemmatales</taxon>
        <taxon>Gemmataceae</taxon>
        <taxon>Thermogemmata</taxon>
    </lineage>
</organism>
<evidence type="ECO:0000313" key="2">
    <source>
        <dbReference type="EMBL" id="MBA2225681.1"/>
    </source>
</evidence>
<name>A0A7V9AB03_9BACT</name>
<dbReference type="AlphaFoldDB" id="A0A7V9AB03"/>
<sequence length="366" mass="40235">MIFPEVAAGWLWWVSAANLVLGACGGEAPGDGGHLVPASLAAPVSSGIREEKERLPLWLPERLRYKEARLALPGRPAPVPSGSYLWQPSYELDFRLRGPTRPYVPQPGDIVLSTDGSLFWLTMHNLAGTSHPTHSMIVFAFPDGRPGILEAGPHDTLKVRTLEALPHLWSYEKEGRVWVRQRTKPLTPEQSARLTQFALAVDGRDFALIRLGGQLTPLRSRGPLRTYWMGKPQGLAKKDYFCSELVVEACVYAGLIDPEIARPAATYPRDLFLDRSINLYLNRHFKLAPDWAPPARWTSWTPQEYQPLHESARQPGTPQPAPSAGSVPAAAALTPRPSPSQDHSPTLPAAPASLPAPPTAIPRQRP</sequence>
<feature type="compositionally biased region" description="Low complexity" evidence="1">
    <location>
        <begin position="344"/>
        <end position="353"/>
    </location>
</feature>
<reference evidence="2 3" key="1">
    <citation type="submission" date="2020-07" db="EMBL/GenBank/DDBJ databases">
        <title>Thermogemmata thermophila gen. nov., sp. nov., a novel moderate thermophilic planctomycete from a Kamchatka hot spring.</title>
        <authorList>
            <person name="Elcheninov A.G."/>
            <person name="Podosokorskaya O.A."/>
            <person name="Kovaleva O.L."/>
            <person name="Novikov A."/>
            <person name="Bonch-Osmolovskaya E.A."/>
            <person name="Toshchakov S.V."/>
            <person name="Kublanov I.V."/>
        </authorList>
    </citation>
    <scope>NUCLEOTIDE SEQUENCE [LARGE SCALE GENOMIC DNA]</scope>
    <source>
        <strain evidence="2 3">2918</strain>
    </source>
</reference>
<dbReference type="InterPro" id="IPR038765">
    <property type="entry name" value="Papain-like_cys_pep_sf"/>
</dbReference>
<proteinExistence type="predicted"/>
<comment type="caution">
    <text evidence="2">The sequence shown here is derived from an EMBL/GenBank/DDBJ whole genome shotgun (WGS) entry which is preliminary data.</text>
</comment>
<dbReference type="Gene3D" id="3.90.1720.10">
    <property type="entry name" value="endopeptidase domain like (from Nostoc punctiforme)"/>
    <property type="match status" value="1"/>
</dbReference>
<accession>A0A7V9AB03</accession>
<dbReference type="RefSeq" id="WP_194537080.1">
    <property type="nucleotide sequence ID" value="NZ_JACEFB010000002.1"/>
</dbReference>
<evidence type="ECO:0000256" key="1">
    <source>
        <dbReference type="SAM" id="MobiDB-lite"/>
    </source>
</evidence>
<dbReference type="Proteomes" id="UP000542342">
    <property type="component" value="Unassembled WGS sequence"/>
</dbReference>
<feature type="region of interest" description="Disordered" evidence="1">
    <location>
        <begin position="309"/>
        <end position="366"/>
    </location>
</feature>
<keyword evidence="3" id="KW-1185">Reference proteome</keyword>
<gene>
    <name evidence="2" type="ORF">H0921_05835</name>
</gene>
<dbReference type="SUPFAM" id="SSF54001">
    <property type="entry name" value="Cysteine proteinases"/>
    <property type="match status" value="1"/>
</dbReference>
<protein>
    <submittedName>
        <fullName evidence="2">Uncharacterized protein</fullName>
    </submittedName>
</protein>
<feature type="compositionally biased region" description="Low complexity" evidence="1">
    <location>
        <begin position="322"/>
        <end position="332"/>
    </location>
</feature>
<dbReference type="EMBL" id="JACEFB010000002">
    <property type="protein sequence ID" value="MBA2225681.1"/>
    <property type="molecule type" value="Genomic_DNA"/>
</dbReference>
<evidence type="ECO:0000313" key="3">
    <source>
        <dbReference type="Proteomes" id="UP000542342"/>
    </source>
</evidence>